<comment type="caution">
    <text evidence="2">The sequence shown here is derived from an EMBL/GenBank/DDBJ whole genome shotgun (WGS) entry which is preliminary data.</text>
</comment>
<gene>
    <name evidence="2" type="ORF">F8O03_14620</name>
</gene>
<reference evidence="2 3" key="1">
    <citation type="submission" date="2019-09" db="EMBL/GenBank/DDBJ databases">
        <title>Phylogeny of genus Pseudoclavibacter and closely related genus.</title>
        <authorList>
            <person name="Li Y."/>
        </authorList>
    </citation>
    <scope>NUCLEOTIDE SEQUENCE [LARGE SCALE GENOMIC DNA]</scope>
    <source>
        <strain evidence="2 3">THG-MD12</strain>
    </source>
</reference>
<dbReference type="SUPFAM" id="SSF56024">
    <property type="entry name" value="Phospholipase D/nuclease"/>
    <property type="match status" value="1"/>
</dbReference>
<dbReference type="GO" id="GO:0006793">
    <property type="term" value="P:phosphorus metabolic process"/>
    <property type="evidence" value="ECO:0007669"/>
    <property type="project" value="UniProtKB-ARBA"/>
</dbReference>
<dbReference type="InterPro" id="IPR059166">
    <property type="entry name" value="PLD-like_cat"/>
</dbReference>
<dbReference type="EMBL" id="WBJX01000005">
    <property type="protein sequence ID" value="KAB1636800.1"/>
    <property type="molecule type" value="Genomic_DNA"/>
</dbReference>
<dbReference type="Gene3D" id="3.30.870.10">
    <property type="entry name" value="Endonuclease Chain A"/>
    <property type="match status" value="1"/>
</dbReference>
<sequence length="627" mass="66839">MLEPQTRAALTEQLAPPPGYELVHAVGTTFTLDLATALTVPLCFASHRVSAADDQLGILNAIRRAADRIDVFAQAGEISMGTTSKLVAFLEPMLHPVTARGIFHPKVWYLEYAAGEHRSYRFLCASRNLTADRSWDTLVRLDGTPAPAGQKLDATRKNKPLVTLLKTLPKLAGHPVAADRIARIDALADRWGTVQWELPTGVRDLAFHAFGVGAAASTRPELPGRRALVVSPFVTDDGLAALRGDLWGETHLVSRVETIDRLTPATLSSSRLRTHVLDGAANDTVDIETGHDDRADGDTADHNAGVAAVVETTPVRPADRLVGLHAKIVIVDRDHTSRVFLGSANATSPGWGTNVEVMVELIGKTSVLGVDATLSALGNLIEPYQSDGGASEPEDEAAEVRLEDLLRGLAGLRIHIEIGGDGPYSLRVQLDGGDRASFERRSAKAGATLHWHLLPRPDLRRAASTLANPQGETLDEVALTDISPFVVLTARDPDGRERSTIVVAQLEGDIAERRDAIIASQLTDRASFVRLLTLLLELSGVAMPAVEATGATGFFGTAAGSDAVVGAGLFEALLRAVAAGHDGLADAKRIIDYLAKHGEDQAMMPPGFDSLWNQVWAAHLELTGATA</sequence>
<protein>
    <recommendedName>
        <fullName evidence="1">PLD phosphodiesterase domain-containing protein</fullName>
    </recommendedName>
</protein>
<dbReference type="PROSITE" id="PS50035">
    <property type="entry name" value="PLD"/>
    <property type="match status" value="1"/>
</dbReference>
<dbReference type="InterPro" id="IPR001736">
    <property type="entry name" value="PLipase_D/transphosphatidylase"/>
</dbReference>
<dbReference type="CDD" id="cd09176">
    <property type="entry name" value="PLDc_unchar6"/>
    <property type="match status" value="1"/>
</dbReference>
<dbReference type="OrthoDB" id="369674at2"/>
<proteinExistence type="predicted"/>
<dbReference type="GO" id="GO:0003824">
    <property type="term" value="F:catalytic activity"/>
    <property type="evidence" value="ECO:0007669"/>
    <property type="project" value="InterPro"/>
</dbReference>
<evidence type="ECO:0000313" key="3">
    <source>
        <dbReference type="Proteomes" id="UP000490386"/>
    </source>
</evidence>
<dbReference type="Proteomes" id="UP000490386">
    <property type="component" value="Unassembled WGS sequence"/>
</dbReference>
<evidence type="ECO:0000259" key="1">
    <source>
        <dbReference type="PROSITE" id="PS50035"/>
    </source>
</evidence>
<feature type="domain" description="PLD phosphodiesterase" evidence="1">
    <location>
        <begin position="324"/>
        <end position="350"/>
    </location>
</feature>
<evidence type="ECO:0000313" key="2">
    <source>
        <dbReference type="EMBL" id="KAB1636800.1"/>
    </source>
</evidence>
<accession>A0A7J5AZ11</accession>
<dbReference type="AlphaFoldDB" id="A0A7J5AZ11"/>
<name>A0A7J5AZ11_9MICO</name>
<dbReference type="RefSeq" id="WP_151424519.1">
    <property type="nucleotide sequence ID" value="NZ_WBJX01000005.1"/>
</dbReference>
<organism evidence="2 3">
    <name type="scientific">Pseudoclavibacter terrae</name>
    <dbReference type="NCBI Taxonomy" id="1530195"/>
    <lineage>
        <taxon>Bacteria</taxon>
        <taxon>Bacillati</taxon>
        <taxon>Actinomycetota</taxon>
        <taxon>Actinomycetes</taxon>
        <taxon>Micrococcales</taxon>
        <taxon>Microbacteriaceae</taxon>
        <taxon>Pseudoclavibacter</taxon>
    </lineage>
</organism>
<keyword evidence="3" id="KW-1185">Reference proteome</keyword>